<keyword evidence="9" id="KW-1185">Reference proteome</keyword>
<dbReference type="PANTHER" id="PTHR16223:SF215">
    <property type="entry name" value="OS02G0564700 PROTEIN"/>
    <property type="match status" value="1"/>
</dbReference>
<evidence type="ECO:0000256" key="3">
    <source>
        <dbReference type="ARBA" id="ARBA00023125"/>
    </source>
</evidence>
<dbReference type="SUPFAM" id="SSF47459">
    <property type="entry name" value="HLH, helix-loop-helix DNA-binding domain"/>
    <property type="match status" value="1"/>
</dbReference>
<proteinExistence type="predicted"/>
<dbReference type="PROSITE" id="PS50888">
    <property type="entry name" value="BHLH"/>
    <property type="match status" value="1"/>
</dbReference>
<evidence type="ECO:0000259" key="7">
    <source>
        <dbReference type="PROSITE" id="PS50888"/>
    </source>
</evidence>
<keyword evidence="3" id="KW-0238">DNA-binding</keyword>
<dbReference type="Pfam" id="PF00010">
    <property type="entry name" value="HLH"/>
    <property type="match status" value="1"/>
</dbReference>
<evidence type="ECO:0000256" key="1">
    <source>
        <dbReference type="ARBA" id="ARBA00004123"/>
    </source>
</evidence>
<evidence type="ECO:0000256" key="5">
    <source>
        <dbReference type="ARBA" id="ARBA00023242"/>
    </source>
</evidence>
<keyword evidence="4" id="KW-0804">Transcription</keyword>
<dbReference type="PANTHER" id="PTHR16223">
    <property type="entry name" value="TRANSCRIPTION FACTOR BHLH83-RELATED"/>
    <property type="match status" value="1"/>
</dbReference>
<name>A0ABR2FKD7_9ROSI</name>
<evidence type="ECO:0000313" key="9">
    <source>
        <dbReference type="Proteomes" id="UP001472677"/>
    </source>
</evidence>
<dbReference type="InterPro" id="IPR045843">
    <property type="entry name" value="IND-like"/>
</dbReference>
<keyword evidence="2" id="KW-0805">Transcription regulation</keyword>
<comment type="subcellular location">
    <subcellularLocation>
        <location evidence="1">Nucleus</location>
    </subcellularLocation>
</comment>
<gene>
    <name evidence="8" type="ORF">V6N12_071637</name>
</gene>
<dbReference type="InterPro" id="IPR036638">
    <property type="entry name" value="HLH_DNA-bd_sf"/>
</dbReference>
<comment type="caution">
    <text evidence="8">The sequence shown here is derived from an EMBL/GenBank/DDBJ whole genome shotgun (WGS) entry which is preliminary data.</text>
</comment>
<dbReference type="Gene3D" id="4.10.280.10">
    <property type="entry name" value="Helix-loop-helix DNA-binding domain"/>
    <property type="match status" value="1"/>
</dbReference>
<feature type="region of interest" description="Disordered" evidence="6">
    <location>
        <begin position="253"/>
        <end position="287"/>
    </location>
</feature>
<feature type="domain" description="BHLH" evidence="7">
    <location>
        <begin position="283"/>
        <end position="332"/>
    </location>
</feature>
<keyword evidence="5" id="KW-0539">Nucleus</keyword>
<evidence type="ECO:0000256" key="4">
    <source>
        <dbReference type="ARBA" id="ARBA00023163"/>
    </source>
</evidence>
<evidence type="ECO:0000313" key="8">
    <source>
        <dbReference type="EMBL" id="KAK8581412.1"/>
    </source>
</evidence>
<dbReference type="InterPro" id="IPR011598">
    <property type="entry name" value="bHLH_dom"/>
</dbReference>
<organism evidence="8 9">
    <name type="scientific">Hibiscus sabdariffa</name>
    <name type="common">roselle</name>
    <dbReference type="NCBI Taxonomy" id="183260"/>
    <lineage>
        <taxon>Eukaryota</taxon>
        <taxon>Viridiplantae</taxon>
        <taxon>Streptophyta</taxon>
        <taxon>Embryophyta</taxon>
        <taxon>Tracheophyta</taxon>
        <taxon>Spermatophyta</taxon>
        <taxon>Magnoliopsida</taxon>
        <taxon>eudicotyledons</taxon>
        <taxon>Gunneridae</taxon>
        <taxon>Pentapetalae</taxon>
        <taxon>rosids</taxon>
        <taxon>malvids</taxon>
        <taxon>Malvales</taxon>
        <taxon>Malvaceae</taxon>
        <taxon>Malvoideae</taxon>
        <taxon>Hibiscus</taxon>
    </lineage>
</organism>
<dbReference type="EMBL" id="JBBPBM010000006">
    <property type="protein sequence ID" value="KAK8581412.1"/>
    <property type="molecule type" value="Genomic_DNA"/>
</dbReference>
<evidence type="ECO:0000256" key="6">
    <source>
        <dbReference type="SAM" id="MobiDB-lite"/>
    </source>
</evidence>
<dbReference type="SMART" id="SM00353">
    <property type="entry name" value="HLH"/>
    <property type="match status" value="1"/>
</dbReference>
<reference evidence="8 9" key="1">
    <citation type="journal article" date="2024" name="G3 (Bethesda)">
        <title>Genome assembly of Hibiscus sabdariffa L. provides insights into metabolisms of medicinal natural products.</title>
        <authorList>
            <person name="Kim T."/>
        </authorList>
    </citation>
    <scope>NUCLEOTIDE SEQUENCE [LARGE SCALE GENOMIC DNA]</scope>
    <source>
        <strain evidence="8">TK-2024</strain>
        <tissue evidence="8">Old leaves</tissue>
    </source>
</reference>
<feature type="compositionally biased region" description="Polar residues" evidence="6">
    <location>
        <begin position="253"/>
        <end position="270"/>
    </location>
</feature>
<sequence length="558" mass="60190">MDDYLDPCFSSSWSDVDVKERSSWFHTEPDQPNQVLPSSLGVYQDDDNTSPLSMIGCMEGLAAHDINTPPLVHVEAGLVSGEGGLQTDGENCSGNSSQEMLNGSFGFGNLRVQFNTARHSNDLPVVGDMTPSLSFNERGHMICNGGEFSEFPSSFTDSGTLSPVPQPWHLQQYDPVSSLPTLMGPTRIQSSYLQGENANVDNEGNINRFIEIDKILKPENLSASVNAKGQQDMQNSLYSSFPADHQMTKTMTGLPSPLQSASPNPNNGCNGTVKPRVRARRGQATDPHSIAERLRREKIAERMKNLQELVPNSNKTDKASILDEIIEYVKFLQLQVKVLSMSRLGAAAAVVPLITDSQAEGSNGLSLAPQAGQGFDHSPSPDQVVIEQEVVKLMESNVTKAVQYLQSKGLCLMSVPLAAAISNGKASSSSTSSSPAPVSKEGKKFALVNNLVHNTCSSGSLPGVAIHHINSDGNFISGKLSSDIMTNVCNGTFKQEEVNTSWLEKPSCALDAFKSVIADILQCGAGLDGPSKSFKGRTMTQLIVWLKVRFLERLPLFG</sequence>
<protein>
    <recommendedName>
        <fullName evidence="7">BHLH domain-containing protein</fullName>
    </recommendedName>
</protein>
<accession>A0ABR2FKD7</accession>
<dbReference type="Proteomes" id="UP001472677">
    <property type="component" value="Unassembled WGS sequence"/>
</dbReference>
<evidence type="ECO:0000256" key="2">
    <source>
        <dbReference type="ARBA" id="ARBA00023015"/>
    </source>
</evidence>